<dbReference type="PROSITE" id="PS50885">
    <property type="entry name" value="HAMP"/>
    <property type="match status" value="1"/>
</dbReference>
<feature type="region of interest" description="Disordered" evidence="11">
    <location>
        <begin position="511"/>
        <end position="535"/>
    </location>
</feature>
<dbReference type="PANTHER" id="PTHR45436:SF5">
    <property type="entry name" value="SENSOR HISTIDINE KINASE TRCS"/>
    <property type="match status" value="1"/>
</dbReference>
<evidence type="ECO:0000313" key="15">
    <source>
        <dbReference type="EMBL" id="WAZ22724.1"/>
    </source>
</evidence>
<accession>A0ABY7KDV5</accession>
<dbReference type="PANTHER" id="PTHR45436">
    <property type="entry name" value="SENSOR HISTIDINE KINASE YKOH"/>
    <property type="match status" value="1"/>
</dbReference>
<dbReference type="SMART" id="SM00304">
    <property type="entry name" value="HAMP"/>
    <property type="match status" value="1"/>
</dbReference>
<keyword evidence="8 12" id="KW-1133">Transmembrane helix</keyword>
<dbReference type="InterPro" id="IPR004358">
    <property type="entry name" value="Sig_transdc_His_kin-like_C"/>
</dbReference>
<protein>
    <recommendedName>
        <fullName evidence="3">histidine kinase</fullName>
        <ecNumber evidence="3">2.7.13.3</ecNumber>
    </recommendedName>
</protein>
<evidence type="ECO:0000259" key="14">
    <source>
        <dbReference type="PROSITE" id="PS50885"/>
    </source>
</evidence>
<evidence type="ECO:0000256" key="7">
    <source>
        <dbReference type="ARBA" id="ARBA00022777"/>
    </source>
</evidence>
<dbReference type="PROSITE" id="PS50109">
    <property type="entry name" value="HIS_KIN"/>
    <property type="match status" value="1"/>
</dbReference>
<dbReference type="Gene3D" id="6.10.340.10">
    <property type="match status" value="1"/>
</dbReference>
<evidence type="ECO:0000256" key="8">
    <source>
        <dbReference type="ARBA" id="ARBA00022989"/>
    </source>
</evidence>
<dbReference type="GO" id="GO:0016301">
    <property type="term" value="F:kinase activity"/>
    <property type="evidence" value="ECO:0007669"/>
    <property type="project" value="UniProtKB-KW"/>
</dbReference>
<keyword evidence="16" id="KW-1185">Reference proteome</keyword>
<sequence length="535" mass="57143">MTGRRRTRPQKKRAGQPRTLRTRLVVASVLLIAVVCAVIGTVTTLALRSHLYDQLDERLTEIVGRATGFGGPPGGDPGKDNAVDKVSGFTIDRLVTSGPQPEGTVVAEVRNGSITAAKVGEKDENTTDISGMEAKDLTEDQIQALNSVAQDGEKHTVDLGGLGEYRVEYKTGANGSYYVAIPTEEVNSTLNTLILIEISVTAAGLIAASLAGTVIVGVATRPLRKVAATATRVSELPLHTGEVNLNERVPESECDPHTEVGRVGAALNRMLDHVHSALHSRQQSETRVRQFVADASHELRTPLASIRGYAELTRRGREDVGPDTRHALGRIESEAGRMTLLVEDLLLLARLDAGRPLQFEQTDLVPLVVDTISDARAAGRDHNWRLDLPDEPALISADAARLQQVLVNLLANARTHTPPGTTVTARVQRRGPWLCVDVEDDGQGIPADLLPHVFERFARGDSSRSRASGSTGLGLAIVQAVATAHGGAVTVDSVPGRTVFTVHLPALAPAPAPETNWQSHSQAQHSATTRVQQGT</sequence>
<gene>
    <name evidence="15" type="ORF">STRCI_004009</name>
</gene>
<evidence type="ECO:0000256" key="9">
    <source>
        <dbReference type="ARBA" id="ARBA00023012"/>
    </source>
</evidence>
<keyword evidence="7 15" id="KW-0418">Kinase</keyword>
<dbReference type="InterPro" id="IPR050428">
    <property type="entry name" value="TCS_sensor_his_kinase"/>
</dbReference>
<dbReference type="SMART" id="SM00388">
    <property type="entry name" value="HisKA"/>
    <property type="match status" value="1"/>
</dbReference>
<dbReference type="Proteomes" id="UP001164439">
    <property type="component" value="Chromosome"/>
</dbReference>
<dbReference type="Pfam" id="PF00672">
    <property type="entry name" value="HAMP"/>
    <property type="match status" value="1"/>
</dbReference>
<dbReference type="Pfam" id="PF02518">
    <property type="entry name" value="HATPase_c"/>
    <property type="match status" value="1"/>
</dbReference>
<dbReference type="EC" id="2.7.13.3" evidence="3"/>
<feature type="domain" description="HAMP" evidence="14">
    <location>
        <begin position="217"/>
        <end position="279"/>
    </location>
</feature>
<evidence type="ECO:0000256" key="3">
    <source>
        <dbReference type="ARBA" id="ARBA00012438"/>
    </source>
</evidence>
<dbReference type="EMBL" id="CP114413">
    <property type="protein sequence ID" value="WAZ22724.1"/>
    <property type="molecule type" value="Genomic_DNA"/>
</dbReference>
<comment type="catalytic activity">
    <reaction evidence="1">
        <text>ATP + protein L-histidine = ADP + protein N-phospho-L-histidine.</text>
        <dbReference type="EC" id="2.7.13.3"/>
    </reaction>
</comment>
<name>A0ABY7KDV5_9ACTN</name>
<dbReference type="RefSeq" id="WP_269660323.1">
    <property type="nucleotide sequence ID" value="NZ_CP114413.1"/>
</dbReference>
<dbReference type="InterPro" id="IPR036890">
    <property type="entry name" value="HATPase_C_sf"/>
</dbReference>
<evidence type="ECO:0000313" key="16">
    <source>
        <dbReference type="Proteomes" id="UP001164439"/>
    </source>
</evidence>
<keyword evidence="10 12" id="KW-0472">Membrane</keyword>
<dbReference type="Gene3D" id="3.30.565.10">
    <property type="entry name" value="Histidine kinase-like ATPase, C-terminal domain"/>
    <property type="match status" value="1"/>
</dbReference>
<dbReference type="InterPro" id="IPR003660">
    <property type="entry name" value="HAMP_dom"/>
</dbReference>
<dbReference type="SUPFAM" id="SSF55874">
    <property type="entry name" value="ATPase domain of HSP90 chaperone/DNA topoisomerase II/histidine kinase"/>
    <property type="match status" value="1"/>
</dbReference>
<evidence type="ECO:0000256" key="6">
    <source>
        <dbReference type="ARBA" id="ARBA00022692"/>
    </source>
</evidence>
<dbReference type="SUPFAM" id="SSF47384">
    <property type="entry name" value="Homodimeric domain of signal transducing histidine kinase"/>
    <property type="match status" value="1"/>
</dbReference>
<comment type="subcellular location">
    <subcellularLocation>
        <location evidence="2">Cell membrane</location>
    </subcellularLocation>
</comment>
<evidence type="ECO:0000256" key="12">
    <source>
        <dbReference type="SAM" id="Phobius"/>
    </source>
</evidence>
<dbReference type="CDD" id="cd00082">
    <property type="entry name" value="HisKA"/>
    <property type="match status" value="1"/>
</dbReference>
<feature type="transmembrane region" description="Helical" evidence="12">
    <location>
        <begin position="20"/>
        <end position="47"/>
    </location>
</feature>
<feature type="domain" description="Histidine kinase" evidence="13">
    <location>
        <begin position="294"/>
        <end position="508"/>
    </location>
</feature>
<keyword evidence="5" id="KW-0808">Transferase</keyword>
<evidence type="ECO:0000259" key="13">
    <source>
        <dbReference type="PROSITE" id="PS50109"/>
    </source>
</evidence>
<dbReference type="Pfam" id="PF00512">
    <property type="entry name" value="HisKA"/>
    <property type="match status" value="1"/>
</dbReference>
<organism evidence="15 16">
    <name type="scientific">Streptomyces cinnabarinus</name>
    <dbReference type="NCBI Taxonomy" id="67287"/>
    <lineage>
        <taxon>Bacteria</taxon>
        <taxon>Bacillati</taxon>
        <taxon>Actinomycetota</taxon>
        <taxon>Actinomycetes</taxon>
        <taxon>Kitasatosporales</taxon>
        <taxon>Streptomycetaceae</taxon>
        <taxon>Streptomyces</taxon>
    </lineage>
</organism>
<dbReference type="InterPro" id="IPR003661">
    <property type="entry name" value="HisK_dim/P_dom"/>
</dbReference>
<keyword evidence="4" id="KW-0597">Phosphoprotein</keyword>
<dbReference type="CDD" id="cd00075">
    <property type="entry name" value="HATPase"/>
    <property type="match status" value="1"/>
</dbReference>
<evidence type="ECO:0000256" key="2">
    <source>
        <dbReference type="ARBA" id="ARBA00004236"/>
    </source>
</evidence>
<dbReference type="InterPro" id="IPR005467">
    <property type="entry name" value="His_kinase_dom"/>
</dbReference>
<evidence type="ECO:0000256" key="4">
    <source>
        <dbReference type="ARBA" id="ARBA00022553"/>
    </source>
</evidence>
<dbReference type="PRINTS" id="PR00344">
    <property type="entry name" value="BCTRLSENSOR"/>
</dbReference>
<dbReference type="SMART" id="SM00387">
    <property type="entry name" value="HATPase_c"/>
    <property type="match status" value="1"/>
</dbReference>
<keyword evidence="9" id="KW-0902">Two-component regulatory system</keyword>
<feature type="compositionally biased region" description="Polar residues" evidence="11">
    <location>
        <begin position="515"/>
        <end position="535"/>
    </location>
</feature>
<keyword evidence="6 12" id="KW-0812">Transmembrane</keyword>
<evidence type="ECO:0000256" key="5">
    <source>
        <dbReference type="ARBA" id="ARBA00022679"/>
    </source>
</evidence>
<evidence type="ECO:0000256" key="10">
    <source>
        <dbReference type="ARBA" id="ARBA00023136"/>
    </source>
</evidence>
<proteinExistence type="predicted"/>
<reference evidence="15" key="1">
    <citation type="submission" date="2022-12" db="EMBL/GenBank/DDBJ databases">
        <authorList>
            <person name="Ruckert C."/>
            <person name="Busche T."/>
            <person name="Kalinowski J."/>
            <person name="Wittmann C."/>
        </authorList>
    </citation>
    <scope>NUCLEOTIDE SEQUENCE</scope>
    <source>
        <strain evidence="15">DSM 40467</strain>
    </source>
</reference>
<dbReference type="Gene3D" id="1.10.287.130">
    <property type="match status" value="1"/>
</dbReference>
<dbReference type="CDD" id="cd06225">
    <property type="entry name" value="HAMP"/>
    <property type="match status" value="1"/>
</dbReference>
<evidence type="ECO:0000256" key="1">
    <source>
        <dbReference type="ARBA" id="ARBA00000085"/>
    </source>
</evidence>
<evidence type="ECO:0000256" key="11">
    <source>
        <dbReference type="SAM" id="MobiDB-lite"/>
    </source>
</evidence>
<dbReference type="InterPro" id="IPR036097">
    <property type="entry name" value="HisK_dim/P_sf"/>
</dbReference>
<dbReference type="InterPro" id="IPR003594">
    <property type="entry name" value="HATPase_dom"/>
</dbReference>